<evidence type="ECO:0000256" key="5">
    <source>
        <dbReference type="SAM" id="SignalP"/>
    </source>
</evidence>
<evidence type="ECO:0000313" key="7">
    <source>
        <dbReference type="EMBL" id="MBB3167825.1"/>
    </source>
</evidence>
<dbReference type="InterPro" id="IPR006665">
    <property type="entry name" value="OmpA-like"/>
</dbReference>
<evidence type="ECO:0000259" key="6">
    <source>
        <dbReference type="PROSITE" id="PS51123"/>
    </source>
</evidence>
<dbReference type="PROSITE" id="PS51123">
    <property type="entry name" value="OMPA_2"/>
    <property type="match status" value="1"/>
</dbReference>
<keyword evidence="3" id="KW-0998">Cell outer membrane</keyword>
<dbReference type="RefSeq" id="WP_183908875.1">
    <property type="nucleotide sequence ID" value="NZ_JACHXZ010000001.1"/>
</dbReference>
<comment type="caution">
    <text evidence="7">The sequence shown here is derived from an EMBL/GenBank/DDBJ whole genome shotgun (WGS) entry which is preliminary data.</text>
</comment>
<dbReference type="InterPro" id="IPR039567">
    <property type="entry name" value="Gly-zipper"/>
</dbReference>
<feature type="domain" description="OmpA-like" evidence="6">
    <location>
        <begin position="100"/>
        <end position="217"/>
    </location>
</feature>
<dbReference type="EMBL" id="JACHXZ010000001">
    <property type="protein sequence ID" value="MBB3167825.1"/>
    <property type="molecule type" value="Genomic_DNA"/>
</dbReference>
<accession>A0A839UR24</accession>
<organism evidence="7 8">
    <name type="scientific">Simiduia aestuariiviva</name>
    <dbReference type="NCBI Taxonomy" id="1510459"/>
    <lineage>
        <taxon>Bacteria</taxon>
        <taxon>Pseudomonadati</taxon>
        <taxon>Pseudomonadota</taxon>
        <taxon>Gammaproteobacteria</taxon>
        <taxon>Cellvibrionales</taxon>
        <taxon>Cellvibrionaceae</taxon>
        <taxon>Simiduia</taxon>
    </lineage>
</organism>
<evidence type="ECO:0000313" key="8">
    <source>
        <dbReference type="Proteomes" id="UP000559987"/>
    </source>
</evidence>
<feature type="chain" id="PRO_5032270106" evidence="5">
    <location>
        <begin position="20"/>
        <end position="217"/>
    </location>
</feature>
<evidence type="ECO:0000256" key="2">
    <source>
        <dbReference type="ARBA" id="ARBA00023136"/>
    </source>
</evidence>
<keyword evidence="2 4" id="KW-0472">Membrane</keyword>
<dbReference type="PROSITE" id="PS51257">
    <property type="entry name" value="PROKAR_LIPOPROTEIN"/>
    <property type="match status" value="1"/>
</dbReference>
<dbReference type="Pfam" id="PF13488">
    <property type="entry name" value="Gly-zipper_Omp"/>
    <property type="match status" value="1"/>
</dbReference>
<dbReference type="Pfam" id="PF00691">
    <property type="entry name" value="OmpA"/>
    <property type="match status" value="1"/>
</dbReference>
<evidence type="ECO:0000256" key="1">
    <source>
        <dbReference type="ARBA" id="ARBA00004442"/>
    </source>
</evidence>
<dbReference type="SUPFAM" id="SSF103088">
    <property type="entry name" value="OmpA-like"/>
    <property type="match status" value="1"/>
</dbReference>
<proteinExistence type="predicted"/>
<dbReference type="InterPro" id="IPR050330">
    <property type="entry name" value="Bact_OuterMem_StrucFunc"/>
</dbReference>
<reference evidence="7 8" key="1">
    <citation type="submission" date="2020-08" db="EMBL/GenBank/DDBJ databases">
        <title>Genomic Encyclopedia of Type Strains, Phase III (KMG-III): the genomes of soil and plant-associated and newly described type strains.</title>
        <authorList>
            <person name="Whitman W."/>
        </authorList>
    </citation>
    <scope>NUCLEOTIDE SEQUENCE [LARGE SCALE GENOMIC DNA]</scope>
    <source>
        <strain evidence="7 8">CECT 8571</strain>
    </source>
</reference>
<evidence type="ECO:0000256" key="3">
    <source>
        <dbReference type="ARBA" id="ARBA00023237"/>
    </source>
</evidence>
<sequence>MRKLVVVFAALALAACQTMDPYTGEQKTSNATTGAAVGAVAGAVLGAATAKKGADRGKAAARGAAVGGIAGAGVGYYMDQQEAALRAELEGTGVRVRRDGDKLYLIMPGNITFATGRYEIRGDFYPTLNSVAKVLKKFDETAIKVAGHTDSVGSDSSNQILSERRAQSVAQYLRGQQIVAGRIQAVGYGERYPIADNGSDMGREQNRRVELELIPMQ</sequence>
<dbReference type="PRINTS" id="PR01021">
    <property type="entry name" value="OMPADOMAIN"/>
</dbReference>
<keyword evidence="8" id="KW-1185">Reference proteome</keyword>
<dbReference type="InterPro" id="IPR006664">
    <property type="entry name" value="OMP_bac"/>
</dbReference>
<name>A0A839UR24_9GAMM</name>
<dbReference type="Proteomes" id="UP000559987">
    <property type="component" value="Unassembled WGS sequence"/>
</dbReference>
<gene>
    <name evidence="7" type="ORF">FHS30_001001</name>
</gene>
<protein>
    <submittedName>
        <fullName evidence="7">Outer membrane protein OmpA-like peptidoglycan-associated protein</fullName>
    </submittedName>
</protein>
<dbReference type="CDD" id="cd07185">
    <property type="entry name" value="OmpA_C-like"/>
    <property type="match status" value="1"/>
</dbReference>
<dbReference type="AlphaFoldDB" id="A0A839UR24"/>
<feature type="signal peptide" evidence="5">
    <location>
        <begin position="1"/>
        <end position="19"/>
    </location>
</feature>
<comment type="subcellular location">
    <subcellularLocation>
        <location evidence="1">Cell outer membrane</location>
    </subcellularLocation>
</comment>
<dbReference type="PANTHER" id="PTHR30329">
    <property type="entry name" value="STATOR ELEMENT OF FLAGELLAR MOTOR COMPLEX"/>
    <property type="match status" value="1"/>
</dbReference>
<dbReference type="GO" id="GO:0009279">
    <property type="term" value="C:cell outer membrane"/>
    <property type="evidence" value="ECO:0007669"/>
    <property type="project" value="UniProtKB-SubCell"/>
</dbReference>
<dbReference type="PRINTS" id="PR01023">
    <property type="entry name" value="NAFLGMOTY"/>
</dbReference>
<dbReference type="Gene3D" id="3.30.1330.60">
    <property type="entry name" value="OmpA-like domain"/>
    <property type="match status" value="1"/>
</dbReference>
<dbReference type="PANTHER" id="PTHR30329:SF21">
    <property type="entry name" value="LIPOPROTEIN YIAD-RELATED"/>
    <property type="match status" value="1"/>
</dbReference>
<evidence type="ECO:0000256" key="4">
    <source>
        <dbReference type="PROSITE-ProRule" id="PRU00473"/>
    </source>
</evidence>
<dbReference type="InterPro" id="IPR036737">
    <property type="entry name" value="OmpA-like_sf"/>
</dbReference>
<keyword evidence="5" id="KW-0732">Signal</keyword>